<dbReference type="RefSeq" id="WP_341695962.1">
    <property type="nucleotide sequence ID" value="NZ_JBBYHR010000002.1"/>
</dbReference>
<feature type="transmembrane region" description="Helical" evidence="1">
    <location>
        <begin position="144"/>
        <end position="166"/>
    </location>
</feature>
<gene>
    <name evidence="2" type="ORF">AAEO56_05195</name>
</gene>
<dbReference type="EMBL" id="JBBYHR010000002">
    <property type="protein sequence ID" value="MEL1243647.1"/>
    <property type="molecule type" value="Genomic_DNA"/>
</dbReference>
<protein>
    <submittedName>
        <fullName evidence="2">Uncharacterized protein</fullName>
    </submittedName>
</protein>
<keyword evidence="1" id="KW-0812">Transmembrane</keyword>
<accession>A0ABU9HU09</accession>
<proteinExistence type="predicted"/>
<keyword evidence="1" id="KW-1133">Transmembrane helix</keyword>
<comment type="caution">
    <text evidence="2">The sequence shown here is derived from an EMBL/GenBank/DDBJ whole genome shotgun (WGS) entry which is preliminary data.</text>
</comment>
<evidence type="ECO:0000256" key="1">
    <source>
        <dbReference type="SAM" id="Phobius"/>
    </source>
</evidence>
<feature type="transmembrane region" description="Helical" evidence="1">
    <location>
        <begin position="77"/>
        <end position="95"/>
    </location>
</feature>
<keyword evidence="1" id="KW-0472">Membrane</keyword>
<evidence type="ECO:0000313" key="3">
    <source>
        <dbReference type="Proteomes" id="UP001464555"/>
    </source>
</evidence>
<reference evidence="2 3" key="1">
    <citation type="submission" date="2024-04" db="EMBL/GenBank/DDBJ databases">
        <title>Flavobacterium sp. DGU11 16S ribosomal RNA gene Genome sequencing and assembly.</title>
        <authorList>
            <person name="Park S."/>
        </authorList>
    </citation>
    <scope>NUCLEOTIDE SEQUENCE [LARGE SCALE GENOMIC DNA]</scope>
    <source>
        <strain evidence="2 3">DGU11</strain>
    </source>
</reference>
<organism evidence="2 3">
    <name type="scientific">Flavobacterium arundinis</name>
    <dbReference type="NCBI Taxonomy" id="3139143"/>
    <lineage>
        <taxon>Bacteria</taxon>
        <taxon>Pseudomonadati</taxon>
        <taxon>Bacteroidota</taxon>
        <taxon>Flavobacteriia</taxon>
        <taxon>Flavobacteriales</taxon>
        <taxon>Flavobacteriaceae</taxon>
        <taxon>Flavobacterium</taxon>
    </lineage>
</organism>
<evidence type="ECO:0000313" key="2">
    <source>
        <dbReference type="EMBL" id="MEL1243647.1"/>
    </source>
</evidence>
<dbReference type="Proteomes" id="UP001464555">
    <property type="component" value="Unassembled WGS sequence"/>
</dbReference>
<feature type="transmembrane region" description="Helical" evidence="1">
    <location>
        <begin position="45"/>
        <end position="65"/>
    </location>
</feature>
<sequence>MEESKLDILGRMDKAALLVLKEEAECFLSNQVESSSIIINKATNIFQINIVIFTSLVGFSINEFISTRLGLLYQSSVIYSCSLFISLLFLLYVVYPYRVYLKGTTPSMLLFEDTMHEESILRNRIFCIERDIERNTSSHSKRVFAYKAAIFILLGGFIPVCINLFLL</sequence>
<name>A0ABU9HU09_9FLAO</name>
<keyword evidence="3" id="KW-1185">Reference proteome</keyword>